<accession>A0A1T5BEE9</accession>
<sequence length="179" mass="19372">MNTFVIANPKKCIGCKACEIACAVAHIDKSVVTANKDEIPFSPRVNLIRADIVTTPIQCRQCEDAPCANVCPVSGIIHQDDKIIIKTEQCIGCKTCILACPIGAMNMVHDEATLKKESKLSDTTNLEPMVAIKCDLCVGREGGPACVEICPAEAFILVEQKDINEISKNKRKASTLRTV</sequence>
<dbReference type="RefSeq" id="WP_079589440.1">
    <property type="nucleotide sequence ID" value="NZ_FUYN01000003.1"/>
</dbReference>
<keyword evidence="3" id="KW-0677">Repeat</keyword>
<evidence type="ECO:0000256" key="5">
    <source>
        <dbReference type="ARBA" id="ARBA00023014"/>
    </source>
</evidence>
<dbReference type="PROSITE" id="PS51379">
    <property type="entry name" value="4FE4S_FER_2"/>
    <property type="match status" value="3"/>
</dbReference>
<name>A0A1T5BEE9_9FIRM</name>
<evidence type="ECO:0000259" key="6">
    <source>
        <dbReference type="PROSITE" id="PS51379"/>
    </source>
</evidence>
<dbReference type="AlphaFoldDB" id="A0A1T5BEE9"/>
<dbReference type="Gene3D" id="3.30.70.20">
    <property type="match status" value="2"/>
</dbReference>
<evidence type="ECO:0000256" key="3">
    <source>
        <dbReference type="ARBA" id="ARBA00022737"/>
    </source>
</evidence>
<evidence type="ECO:0000313" key="7">
    <source>
        <dbReference type="EMBL" id="SKB45664.1"/>
    </source>
</evidence>
<gene>
    <name evidence="7" type="ORF">SAMN02745120_1575</name>
</gene>
<feature type="domain" description="4Fe-4S ferredoxin-type" evidence="6">
    <location>
        <begin position="2"/>
        <end position="32"/>
    </location>
</feature>
<dbReference type="Pfam" id="PF12800">
    <property type="entry name" value="Fer4_4"/>
    <property type="match status" value="1"/>
</dbReference>
<organism evidence="7 8">
    <name type="scientific">Acetoanaerobium noterae</name>
    <dbReference type="NCBI Taxonomy" id="745369"/>
    <lineage>
        <taxon>Bacteria</taxon>
        <taxon>Bacillati</taxon>
        <taxon>Bacillota</taxon>
        <taxon>Clostridia</taxon>
        <taxon>Peptostreptococcales</taxon>
        <taxon>Filifactoraceae</taxon>
        <taxon>Acetoanaerobium</taxon>
    </lineage>
</organism>
<dbReference type="SUPFAM" id="SSF54862">
    <property type="entry name" value="4Fe-4S ferredoxins"/>
    <property type="match status" value="1"/>
</dbReference>
<reference evidence="8" key="1">
    <citation type="submission" date="2017-02" db="EMBL/GenBank/DDBJ databases">
        <authorList>
            <person name="Varghese N."/>
            <person name="Submissions S."/>
        </authorList>
    </citation>
    <scope>NUCLEOTIDE SEQUENCE [LARGE SCALE GENOMIC DNA]</scope>
    <source>
        <strain evidence="8">ATCC 35199</strain>
    </source>
</reference>
<dbReference type="InterPro" id="IPR017900">
    <property type="entry name" value="4Fe4S_Fe_S_CS"/>
</dbReference>
<dbReference type="InterPro" id="IPR050294">
    <property type="entry name" value="RnfB_subfamily"/>
</dbReference>
<keyword evidence="2" id="KW-0479">Metal-binding</keyword>
<dbReference type="CDD" id="cd10554">
    <property type="entry name" value="HycB_like"/>
    <property type="match status" value="1"/>
</dbReference>
<proteinExistence type="predicted"/>
<keyword evidence="5" id="KW-0411">Iron-sulfur</keyword>
<evidence type="ECO:0000256" key="1">
    <source>
        <dbReference type="ARBA" id="ARBA00022485"/>
    </source>
</evidence>
<keyword evidence="8" id="KW-1185">Reference proteome</keyword>
<dbReference type="EMBL" id="FUYN01000003">
    <property type="protein sequence ID" value="SKB45664.1"/>
    <property type="molecule type" value="Genomic_DNA"/>
</dbReference>
<keyword evidence="1" id="KW-0004">4Fe-4S</keyword>
<evidence type="ECO:0000256" key="4">
    <source>
        <dbReference type="ARBA" id="ARBA00023004"/>
    </source>
</evidence>
<dbReference type="Pfam" id="PF13247">
    <property type="entry name" value="Fer4_11"/>
    <property type="match status" value="1"/>
</dbReference>
<dbReference type="InterPro" id="IPR017896">
    <property type="entry name" value="4Fe4S_Fe-S-bd"/>
</dbReference>
<evidence type="ECO:0000313" key="8">
    <source>
        <dbReference type="Proteomes" id="UP000243406"/>
    </source>
</evidence>
<feature type="domain" description="4Fe-4S ferredoxin-type" evidence="6">
    <location>
        <begin position="81"/>
        <end position="110"/>
    </location>
</feature>
<dbReference type="PANTHER" id="PTHR42859:SF17">
    <property type="entry name" value="ELECTRON TRANSPORT PROTEIN HYDN-RELATED"/>
    <property type="match status" value="1"/>
</dbReference>
<feature type="domain" description="4Fe-4S ferredoxin-type" evidence="6">
    <location>
        <begin position="128"/>
        <end position="160"/>
    </location>
</feature>
<evidence type="ECO:0000256" key="2">
    <source>
        <dbReference type="ARBA" id="ARBA00022723"/>
    </source>
</evidence>
<dbReference type="OrthoDB" id="9810688at2"/>
<dbReference type="PANTHER" id="PTHR42859">
    <property type="entry name" value="OXIDOREDUCTASE"/>
    <property type="match status" value="1"/>
</dbReference>
<dbReference type="GO" id="GO:0051539">
    <property type="term" value="F:4 iron, 4 sulfur cluster binding"/>
    <property type="evidence" value="ECO:0007669"/>
    <property type="project" value="UniProtKB-KW"/>
</dbReference>
<dbReference type="GO" id="GO:0046872">
    <property type="term" value="F:metal ion binding"/>
    <property type="evidence" value="ECO:0007669"/>
    <property type="project" value="UniProtKB-KW"/>
</dbReference>
<keyword evidence="4" id="KW-0408">Iron</keyword>
<dbReference type="Proteomes" id="UP000243406">
    <property type="component" value="Unassembled WGS sequence"/>
</dbReference>
<dbReference type="PROSITE" id="PS00198">
    <property type="entry name" value="4FE4S_FER_1"/>
    <property type="match status" value="1"/>
</dbReference>
<protein>
    <submittedName>
        <fullName evidence="7">Electron transport protein HydN</fullName>
    </submittedName>
</protein>